<evidence type="ECO:0000313" key="3">
    <source>
        <dbReference type="Proteomes" id="UP000193560"/>
    </source>
</evidence>
<dbReference type="Proteomes" id="UP000193560">
    <property type="component" value="Unassembled WGS sequence"/>
</dbReference>
<dbReference type="EMBL" id="MCGE01000035">
    <property type="protein sequence ID" value="ORZ07379.1"/>
    <property type="molecule type" value="Genomic_DNA"/>
</dbReference>
<sequence length="327" mass="38537">MVDYFERTKPADWILMEAFAEIKKRYPDKDFHEHMFYLQRLLWDINRNHKKKVHRDKANEFLESWTKHTPKYKDVKDLYLASNDSTPNVQHIDQTAAFINTGNIEHMEQNNFGPGESGSKGKRRLDSELDDNDDDNNSDPSDSSNRNNKDDDYDIFLTDKNMLRLKKKTKTYPYLTPRQYMTSPHKPRLNEEDLATLKSSFEIVLSEHHAARSSSFCKKIYLDNMEQQHQNQTLKNAPGTFNFLKEALDQNLDDIPRYLWNNGYDKCSNEELSNNDMIRHVLTDFRLNCLVTRNNNTSTNERTPFSEHFIPIFKAFAGITGLMNFTW</sequence>
<evidence type="ECO:0000256" key="1">
    <source>
        <dbReference type="SAM" id="MobiDB-lite"/>
    </source>
</evidence>
<proteinExistence type="predicted"/>
<dbReference type="AlphaFoldDB" id="A0A1X2I1T5"/>
<dbReference type="OrthoDB" id="2273700at2759"/>
<feature type="compositionally biased region" description="Acidic residues" evidence="1">
    <location>
        <begin position="128"/>
        <end position="137"/>
    </location>
</feature>
<organism evidence="2 3">
    <name type="scientific">Absidia repens</name>
    <dbReference type="NCBI Taxonomy" id="90262"/>
    <lineage>
        <taxon>Eukaryota</taxon>
        <taxon>Fungi</taxon>
        <taxon>Fungi incertae sedis</taxon>
        <taxon>Mucoromycota</taxon>
        <taxon>Mucoromycotina</taxon>
        <taxon>Mucoromycetes</taxon>
        <taxon>Mucorales</taxon>
        <taxon>Cunninghamellaceae</taxon>
        <taxon>Absidia</taxon>
    </lineage>
</organism>
<feature type="region of interest" description="Disordered" evidence="1">
    <location>
        <begin position="106"/>
        <end position="153"/>
    </location>
</feature>
<accession>A0A1X2I1T5</accession>
<name>A0A1X2I1T5_9FUNG</name>
<gene>
    <name evidence="2" type="ORF">BCR42DRAFT_152828</name>
</gene>
<reference evidence="2 3" key="1">
    <citation type="submission" date="2016-07" db="EMBL/GenBank/DDBJ databases">
        <title>Pervasive Adenine N6-methylation of Active Genes in Fungi.</title>
        <authorList>
            <consortium name="DOE Joint Genome Institute"/>
            <person name="Mondo S.J."/>
            <person name="Dannebaum R.O."/>
            <person name="Kuo R.C."/>
            <person name="Labutti K."/>
            <person name="Haridas S."/>
            <person name="Kuo A."/>
            <person name="Salamov A."/>
            <person name="Ahrendt S.R."/>
            <person name="Lipzen A."/>
            <person name="Sullivan W."/>
            <person name="Andreopoulos W.B."/>
            <person name="Clum A."/>
            <person name="Lindquist E."/>
            <person name="Daum C."/>
            <person name="Ramamoorthy G.K."/>
            <person name="Gryganskyi A."/>
            <person name="Culley D."/>
            <person name="Magnuson J.K."/>
            <person name="James T.Y."/>
            <person name="O'Malley M.A."/>
            <person name="Stajich J.E."/>
            <person name="Spatafora J.W."/>
            <person name="Visel A."/>
            <person name="Grigoriev I.V."/>
        </authorList>
    </citation>
    <scope>NUCLEOTIDE SEQUENCE [LARGE SCALE GENOMIC DNA]</scope>
    <source>
        <strain evidence="2 3">NRRL 1336</strain>
    </source>
</reference>
<keyword evidence="3" id="KW-1185">Reference proteome</keyword>
<protein>
    <submittedName>
        <fullName evidence="2">Uncharacterized protein</fullName>
    </submittedName>
</protein>
<evidence type="ECO:0000313" key="2">
    <source>
        <dbReference type="EMBL" id="ORZ07379.1"/>
    </source>
</evidence>
<comment type="caution">
    <text evidence="2">The sequence shown here is derived from an EMBL/GenBank/DDBJ whole genome shotgun (WGS) entry which is preliminary data.</text>
</comment>